<feature type="domain" description="HTH luxR-type" evidence="3">
    <location>
        <begin position="876"/>
        <end position="941"/>
    </location>
</feature>
<dbReference type="SUPFAM" id="SSF52540">
    <property type="entry name" value="P-loop containing nucleoside triphosphate hydrolases"/>
    <property type="match status" value="1"/>
</dbReference>
<dbReference type="PANTHER" id="PTHR16305">
    <property type="entry name" value="TESTICULAR SOLUBLE ADENYLYL CYCLASE"/>
    <property type="match status" value="1"/>
</dbReference>
<dbReference type="CDD" id="cd06170">
    <property type="entry name" value="LuxR_C_like"/>
    <property type="match status" value="1"/>
</dbReference>
<evidence type="ECO:0000256" key="2">
    <source>
        <dbReference type="ARBA" id="ARBA00022840"/>
    </source>
</evidence>
<dbReference type="InterPro" id="IPR027417">
    <property type="entry name" value="P-loop_NTPase"/>
</dbReference>
<organism evidence="4 5">
    <name type="scientific">Actinoalloteichus caeruleus DSM 43889</name>
    <dbReference type="NCBI Taxonomy" id="1120930"/>
    <lineage>
        <taxon>Bacteria</taxon>
        <taxon>Bacillati</taxon>
        <taxon>Actinomycetota</taxon>
        <taxon>Actinomycetes</taxon>
        <taxon>Pseudonocardiales</taxon>
        <taxon>Pseudonocardiaceae</taxon>
        <taxon>Actinoalloteichus</taxon>
        <taxon>Actinoalloteichus cyanogriseus</taxon>
    </lineage>
</organism>
<dbReference type="Pfam" id="PF13191">
    <property type="entry name" value="AAA_16"/>
    <property type="match status" value="1"/>
</dbReference>
<keyword evidence="5" id="KW-1185">Reference proteome</keyword>
<reference evidence="4 5" key="1">
    <citation type="submission" date="2013-07" db="EMBL/GenBank/DDBJ databases">
        <authorList>
            <consortium name="DOE Joint Genome Institute"/>
            <person name="Reeve W."/>
            <person name="Huntemann M."/>
            <person name="Han J."/>
            <person name="Chen A."/>
            <person name="Kyrpides N."/>
            <person name="Mavromatis K."/>
            <person name="Markowitz V."/>
            <person name="Palaniappan K."/>
            <person name="Ivanova N."/>
            <person name="Schaumberg A."/>
            <person name="Pati A."/>
            <person name="Liolios K."/>
            <person name="Nordberg H.P."/>
            <person name="Cantor M.N."/>
            <person name="Hua S.X."/>
            <person name="Woyke T."/>
        </authorList>
    </citation>
    <scope>NUCLEOTIDE SEQUENCE [LARGE SCALE GENOMIC DNA]</scope>
    <source>
        <strain evidence="4 5">DSM 43889</strain>
    </source>
</reference>
<dbReference type="Gene3D" id="1.10.10.10">
    <property type="entry name" value="Winged helix-like DNA-binding domain superfamily/Winged helix DNA-binding domain"/>
    <property type="match status" value="1"/>
</dbReference>
<keyword evidence="2" id="KW-0067">ATP-binding</keyword>
<accession>A0ABT1JEL4</accession>
<dbReference type="InterPro" id="IPR041664">
    <property type="entry name" value="AAA_16"/>
</dbReference>
<protein>
    <submittedName>
        <fullName evidence="4">Regulatory protein, luxR family</fullName>
    </submittedName>
</protein>
<dbReference type="Pfam" id="PF00196">
    <property type="entry name" value="GerE"/>
    <property type="match status" value="1"/>
</dbReference>
<dbReference type="Gene3D" id="3.40.50.300">
    <property type="entry name" value="P-loop containing nucleotide triphosphate hydrolases"/>
    <property type="match status" value="1"/>
</dbReference>
<reference evidence="4 5" key="2">
    <citation type="submission" date="2022-06" db="EMBL/GenBank/DDBJ databases">
        <title>Genomic Encyclopedia of Type Strains, Phase I: the one thousand microbial genomes (KMG-I) project.</title>
        <authorList>
            <person name="Kyrpides N."/>
        </authorList>
    </citation>
    <scope>NUCLEOTIDE SEQUENCE [LARGE SCALE GENOMIC DNA]</scope>
    <source>
        <strain evidence="4 5">DSM 43889</strain>
    </source>
</reference>
<evidence type="ECO:0000313" key="4">
    <source>
        <dbReference type="EMBL" id="MCP2330940.1"/>
    </source>
</evidence>
<gene>
    <name evidence="4" type="ORF">G443_001210</name>
</gene>
<dbReference type="SUPFAM" id="SSF46894">
    <property type="entry name" value="C-terminal effector domain of the bipartite response regulators"/>
    <property type="match status" value="1"/>
</dbReference>
<comment type="caution">
    <text evidence="4">The sequence shown here is derived from an EMBL/GenBank/DDBJ whole genome shotgun (WGS) entry which is preliminary data.</text>
</comment>
<dbReference type="InterPro" id="IPR036388">
    <property type="entry name" value="WH-like_DNA-bd_sf"/>
</dbReference>
<proteinExistence type="predicted"/>
<dbReference type="Proteomes" id="UP000791080">
    <property type="component" value="Unassembled WGS sequence"/>
</dbReference>
<evidence type="ECO:0000256" key="1">
    <source>
        <dbReference type="ARBA" id="ARBA00022741"/>
    </source>
</evidence>
<dbReference type="EMBL" id="AUBJ02000001">
    <property type="protein sequence ID" value="MCP2330940.1"/>
    <property type="molecule type" value="Genomic_DNA"/>
</dbReference>
<dbReference type="PANTHER" id="PTHR16305:SF35">
    <property type="entry name" value="TRANSCRIPTIONAL ACTIVATOR DOMAIN"/>
    <property type="match status" value="1"/>
</dbReference>
<dbReference type="SMART" id="SM00421">
    <property type="entry name" value="HTH_LUXR"/>
    <property type="match status" value="1"/>
</dbReference>
<dbReference type="PROSITE" id="PS50043">
    <property type="entry name" value="HTH_LUXR_2"/>
    <property type="match status" value="1"/>
</dbReference>
<dbReference type="PRINTS" id="PR00038">
    <property type="entry name" value="HTHLUXR"/>
</dbReference>
<sequence length="952" mass="101519">MRLCEREGEVAAIRAAVRAAHAGHGSLTAVVGPLGIGRTALLRSVADQLEETADTRVVLASGAPLEREFAHGVTRQLFEPAIWSADPERRSRWFAGAAAPAAPLLDADPGPPDPGPPEPVPPATLWPALRALAANLAAERPLLVVVDDLQWVDTESLRWLGYLARRLAGVPVTVVAAAWDVGCWSERPDVQDVLAAATRTLRPRPLGVDAARTLARDRFGAPVEEEFVTRAHAASGGNPMFLTGILDAVASSGAPATADQLTAEDSPWSGLLGDRLTTWLDAVVAPVRDVGRAVLVLGEEATPELVADLVGLDQLTCDRSLHVLGQLGLVHVDGTCSFRHPCASAAVDRAMGVAERERLRQAAALLLHQRGRPPERVAEHLLAVTTPQHAWATRVLREAADTALRRGAPRKAADYLRRLLLDVDDGVVRARLLVELALAEREFDRAAARRHLTQAVPLLPHPRERAVAATRLAPELLDEVTPAVRELLGRAEADLRSGEPLTGQDPEIALRVECRVRRAGLAPDTEDSVLDRLRDLDVVPGGRTPAERELVSVLLHQATGGLLLSSDAVGRIGRAVLAGEPAAARHVHTGLVLLPPTLVAADAAEDVGTWLDIALDQARRQNSVVARVLVSVGLVSVRLGAGDVTGARTCGLDAVALAESEWPDGLPLCLAALVPTALLPRDARMARWLLDRLERHATGSEGAAYHHDALLPLRGFLRSHAGDLPGALHHVQECGQLLARAGRRNPALSPWRHWATSLHLRMGDPAAARAVAAEEYDLAVRWGAPATLGAALRLLGTVTDGRRGIELLRESRRVLAGSGNRLELGRTLAELGRALLRAGDPAAEPVLREGHDLTADRGIDWLTDRFRFDLAACSRASGVDLVLTRAELRVAVLAAEGRTNKEIADTLTVSVRAVEKHLTRVYRKLAVDGRSGLAAALVPVSTGPGDPSTRAC</sequence>
<dbReference type="InterPro" id="IPR000792">
    <property type="entry name" value="Tscrpt_reg_LuxR_C"/>
</dbReference>
<evidence type="ECO:0000313" key="5">
    <source>
        <dbReference type="Proteomes" id="UP000791080"/>
    </source>
</evidence>
<name>A0ABT1JEL4_ACTCY</name>
<evidence type="ECO:0000259" key="3">
    <source>
        <dbReference type="PROSITE" id="PS50043"/>
    </source>
</evidence>
<dbReference type="InterPro" id="IPR016032">
    <property type="entry name" value="Sig_transdc_resp-reg_C-effctor"/>
</dbReference>
<keyword evidence="1" id="KW-0547">Nucleotide-binding</keyword>